<keyword evidence="5" id="KW-1185">Reference proteome</keyword>
<evidence type="ECO:0000313" key="5">
    <source>
        <dbReference type="Proteomes" id="UP001180531"/>
    </source>
</evidence>
<keyword evidence="2" id="KW-0472">Membrane</keyword>
<feature type="domain" description="DUF3592" evidence="3">
    <location>
        <begin position="37"/>
        <end position="89"/>
    </location>
</feature>
<keyword evidence="2" id="KW-0812">Transmembrane</keyword>
<evidence type="ECO:0000259" key="3">
    <source>
        <dbReference type="Pfam" id="PF12158"/>
    </source>
</evidence>
<dbReference type="InterPro" id="IPR021994">
    <property type="entry name" value="DUF3592"/>
</dbReference>
<name>A0ABU2SXL6_9ACTN</name>
<dbReference type="RefSeq" id="WP_311615913.1">
    <property type="nucleotide sequence ID" value="NZ_JAVRFI010000036.1"/>
</dbReference>
<reference evidence="4" key="1">
    <citation type="submission" date="2024-05" db="EMBL/GenBank/DDBJ databases">
        <title>30 novel species of actinomycetes from the DSMZ collection.</title>
        <authorList>
            <person name="Nouioui I."/>
        </authorList>
    </citation>
    <scope>NUCLEOTIDE SEQUENCE</scope>
    <source>
        <strain evidence="4">DSM 40473</strain>
    </source>
</reference>
<protein>
    <submittedName>
        <fullName evidence="4">DUF3592 domain-containing protein</fullName>
    </submittedName>
</protein>
<organism evidence="4 5">
    <name type="scientific">Streptomyces hesseae</name>
    <dbReference type="NCBI Taxonomy" id="3075519"/>
    <lineage>
        <taxon>Bacteria</taxon>
        <taxon>Bacillati</taxon>
        <taxon>Actinomycetota</taxon>
        <taxon>Actinomycetes</taxon>
        <taxon>Kitasatosporales</taxon>
        <taxon>Streptomycetaceae</taxon>
        <taxon>Streptomyces</taxon>
    </lineage>
</organism>
<gene>
    <name evidence="4" type="ORF">RM609_32415</name>
</gene>
<accession>A0ABU2SXL6</accession>
<feature type="region of interest" description="Disordered" evidence="1">
    <location>
        <begin position="43"/>
        <end position="66"/>
    </location>
</feature>
<comment type="caution">
    <text evidence="4">The sequence shown here is derived from an EMBL/GenBank/DDBJ whole genome shotgun (WGS) entry which is preliminary data.</text>
</comment>
<evidence type="ECO:0000313" key="4">
    <source>
        <dbReference type="EMBL" id="MDT0453748.1"/>
    </source>
</evidence>
<evidence type="ECO:0000256" key="1">
    <source>
        <dbReference type="SAM" id="MobiDB-lite"/>
    </source>
</evidence>
<sequence>MLGEPFAIREISPPHGHVNGVGVRARGTVAALDWQADGTFPVVEFTPSGGTPRRFRDSSGSDPSSYEVGEQVEVLYRADSPGDARINGFLSLWLGPVIVGGIGLLFTGAGTVMALVSRRLPCGRTGRPVTGSS</sequence>
<evidence type="ECO:0000256" key="2">
    <source>
        <dbReference type="SAM" id="Phobius"/>
    </source>
</evidence>
<keyword evidence="2" id="KW-1133">Transmembrane helix</keyword>
<dbReference type="Proteomes" id="UP001180531">
    <property type="component" value="Unassembled WGS sequence"/>
</dbReference>
<dbReference type="Pfam" id="PF12158">
    <property type="entry name" value="DUF3592"/>
    <property type="match status" value="1"/>
</dbReference>
<feature type="transmembrane region" description="Helical" evidence="2">
    <location>
        <begin position="93"/>
        <end position="116"/>
    </location>
</feature>
<proteinExistence type="predicted"/>
<dbReference type="EMBL" id="JAVRFI010000036">
    <property type="protein sequence ID" value="MDT0453748.1"/>
    <property type="molecule type" value="Genomic_DNA"/>
</dbReference>